<dbReference type="GO" id="GO:0036431">
    <property type="term" value="F:dCMP kinase activity"/>
    <property type="evidence" value="ECO:0007669"/>
    <property type="project" value="InterPro"/>
</dbReference>
<evidence type="ECO:0000256" key="4">
    <source>
        <dbReference type="ARBA" id="ARBA00022777"/>
    </source>
</evidence>
<name>A0A4Y4D5D7_KOCVA</name>
<dbReference type="Proteomes" id="UP000315730">
    <property type="component" value="Unassembled WGS sequence"/>
</dbReference>
<dbReference type="InterPro" id="IPR027417">
    <property type="entry name" value="P-loop_NTPase"/>
</dbReference>
<protein>
    <recommendedName>
        <fullName evidence="8">Cytidylate kinase</fullName>
        <shortName evidence="8">CK</shortName>
        <ecNumber evidence="8">2.7.4.25</ecNumber>
    </recommendedName>
    <alternativeName>
        <fullName evidence="8">Cytidine monophosphate kinase</fullName>
        <shortName evidence="8">CMP kinase</shortName>
    </alternativeName>
</protein>
<dbReference type="NCBIfam" id="TIGR00017">
    <property type="entry name" value="cmk"/>
    <property type="match status" value="1"/>
</dbReference>
<keyword evidence="4 8" id="KW-0418">Kinase</keyword>
<evidence type="ECO:0000256" key="9">
    <source>
        <dbReference type="SAM" id="MobiDB-lite"/>
    </source>
</evidence>
<keyword evidence="8" id="KW-0963">Cytoplasm</keyword>
<accession>A0A4Y4D5D7</accession>
<dbReference type="GO" id="GO:0005524">
    <property type="term" value="F:ATP binding"/>
    <property type="evidence" value="ECO:0007669"/>
    <property type="project" value="UniProtKB-UniRule"/>
</dbReference>
<reference evidence="11 12" key="1">
    <citation type="submission" date="2019-06" db="EMBL/GenBank/DDBJ databases">
        <title>Whole genome shotgun sequence of Kocuria varians NBRC 15358.</title>
        <authorList>
            <person name="Hosoyama A."/>
            <person name="Uohara A."/>
            <person name="Ohji S."/>
            <person name="Ichikawa N."/>
        </authorList>
    </citation>
    <scope>NUCLEOTIDE SEQUENCE [LARGE SCALE GENOMIC DNA]</scope>
    <source>
        <strain evidence="11 12">NBRC 15358</strain>
    </source>
</reference>
<dbReference type="InterPro" id="IPR011994">
    <property type="entry name" value="Cytidylate_kinase_dom"/>
</dbReference>
<evidence type="ECO:0000256" key="5">
    <source>
        <dbReference type="ARBA" id="ARBA00022840"/>
    </source>
</evidence>
<dbReference type="OrthoDB" id="9807434at2"/>
<proteinExistence type="inferred from homology"/>
<comment type="subcellular location">
    <subcellularLocation>
        <location evidence="8">Cytoplasm</location>
    </subcellularLocation>
</comment>
<dbReference type="EC" id="2.7.4.25" evidence="8"/>
<comment type="catalytic activity">
    <reaction evidence="7 8">
        <text>CMP + ATP = CDP + ADP</text>
        <dbReference type="Rhea" id="RHEA:11600"/>
        <dbReference type="ChEBI" id="CHEBI:30616"/>
        <dbReference type="ChEBI" id="CHEBI:58069"/>
        <dbReference type="ChEBI" id="CHEBI:60377"/>
        <dbReference type="ChEBI" id="CHEBI:456216"/>
        <dbReference type="EC" id="2.7.4.25"/>
    </reaction>
</comment>
<gene>
    <name evidence="8" type="primary">cmk</name>
    <name evidence="11" type="ORF">KVA01_13440</name>
</gene>
<feature type="region of interest" description="Disordered" evidence="9">
    <location>
        <begin position="233"/>
        <end position="253"/>
    </location>
</feature>
<evidence type="ECO:0000256" key="2">
    <source>
        <dbReference type="ARBA" id="ARBA00022679"/>
    </source>
</evidence>
<feature type="binding site" evidence="8">
    <location>
        <begin position="16"/>
        <end position="24"/>
    </location>
    <ligand>
        <name>ATP</name>
        <dbReference type="ChEBI" id="CHEBI:30616"/>
    </ligand>
</feature>
<evidence type="ECO:0000256" key="8">
    <source>
        <dbReference type="HAMAP-Rule" id="MF_00238"/>
    </source>
</evidence>
<dbReference type="GO" id="GO:0006220">
    <property type="term" value="P:pyrimidine nucleotide metabolic process"/>
    <property type="evidence" value="ECO:0007669"/>
    <property type="project" value="UniProtKB-UniRule"/>
</dbReference>
<evidence type="ECO:0000256" key="1">
    <source>
        <dbReference type="ARBA" id="ARBA00009427"/>
    </source>
</evidence>
<keyword evidence="5 8" id="KW-0067">ATP-binding</keyword>
<evidence type="ECO:0000313" key="12">
    <source>
        <dbReference type="Proteomes" id="UP000315730"/>
    </source>
</evidence>
<feature type="domain" description="Cytidylate kinase" evidence="10">
    <location>
        <begin position="12"/>
        <end position="221"/>
    </location>
</feature>
<dbReference type="GO" id="GO:0036430">
    <property type="term" value="F:CMP kinase activity"/>
    <property type="evidence" value="ECO:0007669"/>
    <property type="project" value="RHEA"/>
</dbReference>
<comment type="caution">
    <text evidence="11">The sequence shown here is derived from an EMBL/GenBank/DDBJ whole genome shotgun (WGS) entry which is preliminary data.</text>
</comment>
<dbReference type="RefSeq" id="WP_068467036.1">
    <property type="nucleotide sequence ID" value="NZ_BJNW01000010.1"/>
</dbReference>
<evidence type="ECO:0000256" key="3">
    <source>
        <dbReference type="ARBA" id="ARBA00022741"/>
    </source>
</evidence>
<dbReference type="Pfam" id="PF02224">
    <property type="entry name" value="Cytidylate_kin"/>
    <property type="match status" value="1"/>
</dbReference>
<dbReference type="Gene3D" id="3.40.50.300">
    <property type="entry name" value="P-loop containing nucleotide triphosphate hydrolases"/>
    <property type="match status" value="1"/>
</dbReference>
<dbReference type="GO" id="GO:0005737">
    <property type="term" value="C:cytoplasm"/>
    <property type="evidence" value="ECO:0007669"/>
    <property type="project" value="UniProtKB-SubCell"/>
</dbReference>
<dbReference type="AlphaFoldDB" id="A0A4Y4D5D7"/>
<dbReference type="EMBL" id="BJNW01000010">
    <property type="protein sequence ID" value="GEC99189.1"/>
    <property type="molecule type" value="Genomic_DNA"/>
</dbReference>
<evidence type="ECO:0000313" key="11">
    <source>
        <dbReference type="EMBL" id="GEC99189.1"/>
    </source>
</evidence>
<organism evidence="11 12">
    <name type="scientific">Kocuria varians</name>
    <name type="common">Micrococcus varians</name>
    <dbReference type="NCBI Taxonomy" id="1272"/>
    <lineage>
        <taxon>Bacteria</taxon>
        <taxon>Bacillati</taxon>
        <taxon>Actinomycetota</taxon>
        <taxon>Actinomycetes</taxon>
        <taxon>Micrococcales</taxon>
        <taxon>Micrococcaceae</taxon>
        <taxon>Kocuria</taxon>
    </lineage>
</organism>
<dbReference type="SUPFAM" id="SSF52540">
    <property type="entry name" value="P-loop containing nucleoside triphosphate hydrolases"/>
    <property type="match status" value="1"/>
</dbReference>
<dbReference type="InterPro" id="IPR003136">
    <property type="entry name" value="Cytidylate_kin"/>
</dbReference>
<dbReference type="HAMAP" id="MF_00238">
    <property type="entry name" value="Cytidyl_kinase_type1"/>
    <property type="match status" value="1"/>
</dbReference>
<evidence type="ECO:0000259" key="10">
    <source>
        <dbReference type="Pfam" id="PF02224"/>
    </source>
</evidence>
<keyword evidence="2 8" id="KW-0808">Transferase</keyword>
<keyword evidence="12" id="KW-1185">Reference proteome</keyword>
<dbReference type="STRING" id="1272.GCA_900014985_00197"/>
<evidence type="ECO:0000256" key="6">
    <source>
        <dbReference type="ARBA" id="ARBA00047615"/>
    </source>
</evidence>
<comment type="catalytic activity">
    <reaction evidence="6 8">
        <text>dCMP + ATP = dCDP + ADP</text>
        <dbReference type="Rhea" id="RHEA:25094"/>
        <dbReference type="ChEBI" id="CHEBI:30616"/>
        <dbReference type="ChEBI" id="CHEBI:57566"/>
        <dbReference type="ChEBI" id="CHEBI:58593"/>
        <dbReference type="ChEBI" id="CHEBI:456216"/>
        <dbReference type="EC" id="2.7.4.25"/>
    </reaction>
</comment>
<comment type="similarity">
    <text evidence="1 8">Belongs to the cytidylate kinase family. Type 1 subfamily.</text>
</comment>
<sequence>MNARDTGARLVIAIDGPSGSGKSSVSKEVARRFGLAYLDTGAMYRAVTWWCLESGVDLADADAVVRATREVPLEMGTDPDQEQITVAGEDVRAAIRGDLVTENVSAVSTTVPAREVLVRMQQDVIRDSGYRIVAEGRDITTVVAPDADVRILLTASEAARLARRGKQLGAAASSNLEAQVVGRDAKDSTVVNFTSAQDGVQLLDSSELTMEQTVQGVIDLVIRATDTTYDGTAAVPEKTGAEGTEEGGDHERI</sequence>
<keyword evidence="3 8" id="KW-0547">Nucleotide-binding</keyword>
<evidence type="ECO:0000256" key="7">
    <source>
        <dbReference type="ARBA" id="ARBA00048478"/>
    </source>
</evidence>